<comment type="caution">
    <text evidence="1">The sequence shown here is derived from an EMBL/GenBank/DDBJ whole genome shotgun (WGS) entry which is preliminary data.</text>
</comment>
<gene>
    <name evidence="1" type="ORF">IPK02_19800</name>
</gene>
<dbReference type="Gene3D" id="3.30.70.80">
    <property type="entry name" value="Peptidase S8 propeptide/proteinase inhibitor I9"/>
    <property type="match status" value="1"/>
</dbReference>
<sequence length="86" mass="9042">MKIEASLADELRADGAGARKFAVIVSFKDSEGVQVLRDLRVEPTTVYQSIAAAAAVVTAAQIEAMAASPDVTSIELDQPAAALRKR</sequence>
<evidence type="ECO:0000313" key="1">
    <source>
        <dbReference type="EMBL" id="MBK7956002.1"/>
    </source>
</evidence>
<organism evidence="1 2">
    <name type="scientific">Candidatus Accumulibacter affinis</name>
    <dbReference type="NCBI Taxonomy" id="2954384"/>
    <lineage>
        <taxon>Bacteria</taxon>
        <taxon>Pseudomonadati</taxon>
        <taxon>Pseudomonadota</taxon>
        <taxon>Betaproteobacteria</taxon>
        <taxon>Candidatus Accumulibacter</taxon>
    </lineage>
</organism>
<reference evidence="1 2" key="1">
    <citation type="submission" date="2020-10" db="EMBL/GenBank/DDBJ databases">
        <title>Connecting structure to function with the recovery of over 1000 high-quality activated sludge metagenome-assembled genomes encoding full-length rRNA genes using long-read sequencing.</title>
        <authorList>
            <person name="Singleton C.M."/>
            <person name="Petriglieri F."/>
            <person name="Kristensen J.M."/>
            <person name="Kirkegaard R.H."/>
            <person name="Michaelsen T.Y."/>
            <person name="Andersen M.H."/>
            <person name="Karst S.M."/>
            <person name="Dueholm M.S."/>
            <person name="Nielsen P.H."/>
            <person name="Albertsen M."/>
        </authorList>
    </citation>
    <scope>NUCLEOTIDE SEQUENCE [LARGE SCALE GENOMIC DNA]</scope>
    <source>
        <strain evidence="1">Fred_18-Q3-R57-64_BAT3C.720</strain>
    </source>
</reference>
<proteinExistence type="predicted"/>
<dbReference type="InterPro" id="IPR037045">
    <property type="entry name" value="S8pro/Inhibitor_I9_sf"/>
</dbReference>
<dbReference type="AlphaFoldDB" id="A0A935TGS5"/>
<dbReference type="EMBL" id="JADJOT010000011">
    <property type="protein sequence ID" value="MBK7956002.1"/>
    <property type="molecule type" value="Genomic_DNA"/>
</dbReference>
<evidence type="ECO:0000313" key="2">
    <source>
        <dbReference type="Proteomes" id="UP000706151"/>
    </source>
</evidence>
<protein>
    <submittedName>
        <fullName evidence="1">Protease inhibitor I9 family protein</fullName>
    </submittedName>
</protein>
<name>A0A935TGS5_9PROT</name>
<accession>A0A935TGS5</accession>
<dbReference type="SUPFAM" id="SSF54897">
    <property type="entry name" value="Protease propeptides/inhibitors"/>
    <property type="match status" value="1"/>
</dbReference>
<dbReference type="Proteomes" id="UP000706151">
    <property type="component" value="Unassembled WGS sequence"/>
</dbReference>